<evidence type="ECO:0000313" key="2">
    <source>
        <dbReference type="EMBL" id="MFC1852061.1"/>
    </source>
</evidence>
<name>A0ABV6Z149_UNCC1</name>
<feature type="compositionally biased region" description="Basic and acidic residues" evidence="1">
    <location>
        <begin position="1"/>
        <end position="28"/>
    </location>
</feature>
<gene>
    <name evidence="2" type="ORF">ACFL27_17850</name>
</gene>
<dbReference type="EMBL" id="JBHPBY010000260">
    <property type="protein sequence ID" value="MFC1852061.1"/>
    <property type="molecule type" value="Genomic_DNA"/>
</dbReference>
<evidence type="ECO:0000256" key="1">
    <source>
        <dbReference type="SAM" id="MobiDB-lite"/>
    </source>
</evidence>
<keyword evidence="3" id="KW-1185">Reference proteome</keyword>
<sequence length="79" mass="8965">MSKPREMTKHDELRSEYKREDLGEGERGKYHKAFQAGHNLVLFKPEVAQAFPSEKVVNDALLALIEVAQKAVNRSKDPS</sequence>
<feature type="region of interest" description="Disordered" evidence="1">
    <location>
        <begin position="1"/>
        <end position="30"/>
    </location>
</feature>
<organism evidence="2 3">
    <name type="scientific">candidate division CSSED10-310 bacterium</name>
    <dbReference type="NCBI Taxonomy" id="2855610"/>
    <lineage>
        <taxon>Bacteria</taxon>
        <taxon>Bacteria division CSSED10-310</taxon>
    </lineage>
</organism>
<proteinExistence type="predicted"/>
<reference evidence="2 3" key="1">
    <citation type="submission" date="2024-09" db="EMBL/GenBank/DDBJ databases">
        <title>Laminarin stimulates single cell rates of sulfate reduction while oxygen inhibits transcriptomic activity in coastal marine sediment.</title>
        <authorList>
            <person name="Lindsay M."/>
            <person name="Orcutt B."/>
            <person name="Emerson D."/>
            <person name="Stepanauskas R."/>
            <person name="D'Angelo T."/>
        </authorList>
    </citation>
    <scope>NUCLEOTIDE SEQUENCE [LARGE SCALE GENOMIC DNA]</scope>
    <source>
        <strain evidence="2">SAG AM-311-K15</strain>
    </source>
</reference>
<protein>
    <submittedName>
        <fullName evidence="2">Uncharacterized protein</fullName>
    </submittedName>
</protein>
<dbReference type="Proteomes" id="UP001594351">
    <property type="component" value="Unassembled WGS sequence"/>
</dbReference>
<evidence type="ECO:0000313" key="3">
    <source>
        <dbReference type="Proteomes" id="UP001594351"/>
    </source>
</evidence>
<comment type="caution">
    <text evidence="2">The sequence shown here is derived from an EMBL/GenBank/DDBJ whole genome shotgun (WGS) entry which is preliminary data.</text>
</comment>
<accession>A0ABV6Z149</accession>